<feature type="region of interest" description="Disordered" evidence="6">
    <location>
        <begin position="1"/>
        <end position="26"/>
    </location>
</feature>
<feature type="compositionally biased region" description="Low complexity" evidence="6">
    <location>
        <begin position="361"/>
        <end position="376"/>
    </location>
</feature>
<evidence type="ECO:0000256" key="1">
    <source>
        <dbReference type="ARBA" id="ARBA00004202"/>
    </source>
</evidence>
<feature type="region of interest" description="Disordered" evidence="6">
    <location>
        <begin position="352"/>
        <end position="386"/>
    </location>
</feature>
<evidence type="ECO:0000256" key="6">
    <source>
        <dbReference type="SAM" id="MobiDB-lite"/>
    </source>
</evidence>
<dbReference type="PANTHER" id="PTHR42711">
    <property type="entry name" value="ABC TRANSPORTER ATP-BINDING PROTEIN"/>
    <property type="match status" value="1"/>
</dbReference>
<dbReference type="InterPro" id="IPR017871">
    <property type="entry name" value="ABC_transporter-like_CS"/>
</dbReference>
<name>A0ABR7SMB6_9ACTN</name>
<dbReference type="PROSITE" id="PS00211">
    <property type="entry name" value="ABC_TRANSPORTER_1"/>
    <property type="match status" value="1"/>
</dbReference>
<keyword evidence="4 8" id="KW-0067">ATP-binding</keyword>
<comment type="subcellular location">
    <subcellularLocation>
        <location evidence="1">Cell membrane</location>
        <topology evidence="1">Peripheral membrane protein</topology>
    </subcellularLocation>
</comment>
<evidence type="ECO:0000313" key="9">
    <source>
        <dbReference type="Proteomes" id="UP000642284"/>
    </source>
</evidence>
<proteinExistence type="predicted"/>
<sequence>MRKPYAEAAPGPSAQRRRRGRDGPTMTIREQREQAELRDQRAPREQAAAAIETAGLCKSYGSHEVLRGLDLTVPRGTVYALLGPNGAGKTTAVRILATLATADAGTARVAGFDVRTERARVRRSISLTGQFAAVDEMQTGAENLRMMARLAPSATGGRPSRAEARAKAAGLLARFGLTDAADRLVKTYSGGMRRRLDLATSLVGSPEIIFLDEPTTGLDPRSRQELWAVVRELRAEGTTVFLTTQYLEEADQLADRIAVLDAGSLVAEGTAAELKQRVSDHRLDITLADSAAYLRLSPRATYSDPASLTLGIPTDGSAAEVRALLDELDPARTAITAFTLHSATLDDVFLTLTGRPPAPDPAARTPPAIAPTTEPAPATPKDPSHV</sequence>
<protein>
    <submittedName>
        <fullName evidence="8">ATP-binding cassette domain-containing protein</fullName>
    </submittedName>
</protein>
<dbReference type="EMBL" id="JACTVJ010000014">
    <property type="protein sequence ID" value="MBC9716630.1"/>
    <property type="molecule type" value="Genomic_DNA"/>
</dbReference>
<dbReference type="SUPFAM" id="SSF52540">
    <property type="entry name" value="P-loop containing nucleoside triphosphate hydrolases"/>
    <property type="match status" value="1"/>
</dbReference>
<gene>
    <name evidence="8" type="ORF">H9Y04_29270</name>
</gene>
<accession>A0ABR7SMB6</accession>
<keyword evidence="3" id="KW-0547">Nucleotide-binding</keyword>
<dbReference type="PANTHER" id="PTHR42711:SF19">
    <property type="entry name" value="DOXORUBICIN RESISTANCE ATP-BINDING PROTEIN DRRA"/>
    <property type="match status" value="1"/>
</dbReference>
<keyword evidence="9" id="KW-1185">Reference proteome</keyword>
<dbReference type="Proteomes" id="UP000642284">
    <property type="component" value="Unassembled WGS sequence"/>
</dbReference>
<evidence type="ECO:0000256" key="4">
    <source>
        <dbReference type="ARBA" id="ARBA00022840"/>
    </source>
</evidence>
<dbReference type="Pfam" id="PF00005">
    <property type="entry name" value="ABC_tran"/>
    <property type="match status" value="1"/>
</dbReference>
<dbReference type="InterPro" id="IPR027417">
    <property type="entry name" value="P-loop_NTPase"/>
</dbReference>
<keyword evidence="5" id="KW-0046">Antibiotic resistance</keyword>
<dbReference type="Gene3D" id="3.40.50.300">
    <property type="entry name" value="P-loop containing nucleotide triphosphate hydrolases"/>
    <property type="match status" value="1"/>
</dbReference>
<dbReference type="InterPro" id="IPR003593">
    <property type="entry name" value="AAA+_ATPase"/>
</dbReference>
<dbReference type="InterPro" id="IPR050763">
    <property type="entry name" value="ABC_transporter_ATP-binding"/>
</dbReference>
<dbReference type="PROSITE" id="PS50893">
    <property type="entry name" value="ABC_TRANSPORTER_2"/>
    <property type="match status" value="1"/>
</dbReference>
<keyword evidence="2" id="KW-0813">Transport</keyword>
<reference evidence="8 9" key="1">
    <citation type="submission" date="2020-08" db="EMBL/GenBank/DDBJ databases">
        <title>Genemic of Streptomyces polyaspartic.</title>
        <authorList>
            <person name="Liu W."/>
        </authorList>
    </citation>
    <scope>NUCLEOTIDE SEQUENCE [LARGE SCALE GENOMIC DNA]</scope>
    <source>
        <strain evidence="8 9">TRM66268-LWL</strain>
    </source>
</reference>
<dbReference type="InterPro" id="IPR003439">
    <property type="entry name" value="ABC_transporter-like_ATP-bd"/>
</dbReference>
<comment type="caution">
    <text evidence="8">The sequence shown here is derived from an EMBL/GenBank/DDBJ whole genome shotgun (WGS) entry which is preliminary data.</text>
</comment>
<dbReference type="SMART" id="SM00382">
    <property type="entry name" value="AAA"/>
    <property type="match status" value="1"/>
</dbReference>
<feature type="domain" description="ABC transporter" evidence="7">
    <location>
        <begin position="51"/>
        <end position="287"/>
    </location>
</feature>
<evidence type="ECO:0000313" key="8">
    <source>
        <dbReference type="EMBL" id="MBC9716630.1"/>
    </source>
</evidence>
<evidence type="ECO:0000259" key="7">
    <source>
        <dbReference type="PROSITE" id="PS50893"/>
    </source>
</evidence>
<evidence type="ECO:0000256" key="5">
    <source>
        <dbReference type="ARBA" id="ARBA00023251"/>
    </source>
</evidence>
<organism evidence="8 9">
    <name type="scientific">Streptomyces polyasparticus</name>
    <dbReference type="NCBI Taxonomy" id="2767826"/>
    <lineage>
        <taxon>Bacteria</taxon>
        <taxon>Bacillati</taxon>
        <taxon>Actinomycetota</taxon>
        <taxon>Actinomycetes</taxon>
        <taxon>Kitasatosporales</taxon>
        <taxon>Streptomycetaceae</taxon>
        <taxon>Streptomyces</taxon>
    </lineage>
</organism>
<dbReference type="GO" id="GO:0005524">
    <property type="term" value="F:ATP binding"/>
    <property type="evidence" value="ECO:0007669"/>
    <property type="project" value="UniProtKB-KW"/>
</dbReference>
<evidence type="ECO:0000256" key="2">
    <source>
        <dbReference type="ARBA" id="ARBA00022448"/>
    </source>
</evidence>
<evidence type="ECO:0000256" key="3">
    <source>
        <dbReference type="ARBA" id="ARBA00022741"/>
    </source>
</evidence>